<dbReference type="AlphaFoldDB" id="A0A3D8IYP8"/>
<proteinExistence type="predicted"/>
<dbReference type="SUPFAM" id="SSF53756">
    <property type="entry name" value="UDP-Glycosyltransferase/glycogen phosphorylase"/>
    <property type="match status" value="1"/>
</dbReference>
<organism evidence="1 2">
    <name type="scientific">Helicobacter cholecystus</name>
    <dbReference type="NCBI Taxonomy" id="45498"/>
    <lineage>
        <taxon>Bacteria</taxon>
        <taxon>Pseudomonadati</taxon>
        <taxon>Campylobacterota</taxon>
        <taxon>Epsilonproteobacteria</taxon>
        <taxon>Campylobacterales</taxon>
        <taxon>Helicobacteraceae</taxon>
        <taxon>Helicobacter</taxon>
    </lineage>
</organism>
<name>A0A3D8IYP8_9HELI</name>
<dbReference type="Gene3D" id="3.40.50.2000">
    <property type="entry name" value="Glycogen Phosphorylase B"/>
    <property type="match status" value="1"/>
</dbReference>
<evidence type="ECO:0000313" key="2">
    <source>
        <dbReference type="Proteomes" id="UP000257067"/>
    </source>
</evidence>
<protein>
    <submittedName>
        <fullName evidence="1">Capsular biosynthesis protein</fullName>
    </submittedName>
</protein>
<accession>A0A3D8IYP8</accession>
<comment type="caution">
    <text evidence="1">The sequence shown here is derived from an EMBL/GenBank/DDBJ whole genome shotgun (WGS) entry which is preliminary data.</text>
</comment>
<gene>
    <name evidence="1" type="ORF">CQA62_01315</name>
</gene>
<evidence type="ECO:0000313" key="1">
    <source>
        <dbReference type="EMBL" id="RDU70080.1"/>
    </source>
</evidence>
<dbReference type="EMBL" id="NXLU01000001">
    <property type="protein sequence ID" value="RDU70080.1"/>
    <property type="molecule type" value="Genomic_DNA"/>
</dbReference>
<reference evidence="1 2" key="1">
    <citation type="submission" date="2018-04" db="EMBL/GenBank/DDBJ databases">
        <title>Novel Campyloabacter and Helicobacter Species and Strains.</title>
        <authorList>
            <person name="Mannion A.J."/>
            <person name="Shen Z."/>
            <person name="Fox J.G."/>
        </authorList>
    </citation>
    <scope>NUCLEOTIDE SEQUENCE [LARGE SCALE GENOMIC DNA]</scope>
    <source>
        <strain evidence="1 2">ATCC 700242</strain>
    </source>
</reference>
<dbReference type="Proteomes" id="UP000257067">
    <property type="component" value="Unassembled WGS sequence"/>
</dbReference>
<keyword evidence="2" id="KW-1185">Reference proteome</keyword>
<sequence>MKNIAILCDSNPMTKPRPARLIRMLQGFYHLFVFGKECPLIQGVKTFSFPPSKSAAQRTPQEQEELLQACRNKNFDKLLYTPNRLILKDALLSTKGLDLLIVEDITLLPFALEYKKNNLRAKVMIDLREYYPLEYENDAKWLESFGAFFKYLCDTFLPQVDRALCVSEGIAHKYQEVYNICPTLFLSLPPYSPLTPSKNTHLELIYHGLISPDRESFNLLEIAKGLKEGIRLNLITLSNHPSFLKDFHSQAQTIPTIKIHTPKKLEEIIPFTNAFDLGVITLKPNGFNNTHALPNKFFEYIQARLGVMSTPLPSITPLIEKYGIGKVSKDFQTSSLIALINSLTLQDVIHFKSNAHKVSPLLSTQENQKKILHLIAELLGEKNDLA</sequence>
<dbReference type="RefSeq" id="WP_115585099.1">
    <property type="nucleotide sequence ID" value="NZ_NXLU01000001.1"/>
</dbReference>